<accession>A0AAQ3L2I9</accession>
<dbReference type="Pfam" id="PF14299">
    <property type="entry name" value="PP2"/>
    <property type="match status" value="1"/>
</dbReference>
<proteinExistence type="predicted"/>
<organism evidence="2 3">
    <name type="scientific">Canna indica</name>
    <name type="common">Indian-shot</name>
    <dbReference type="NCBI Taxonomy" id="4628"/>
    <lineage>
        <taxon>Eukaryota</taxon>
        <taxon>Viridiplantae</taxon>
        <taxon>Streptophyta</taxon>
        <taxon>Embryophyta</taxon>
        <taxon>Tracheophyta</taxon>
        <taxon>Spermatophyta</taxon>
        <taxon>Magnoliopsida</taxon>
        <taxon>Liliopsida</taxon>
        <taxon>Zingiberales</taxon>
        <taxon>Cannaceae</taxon>
        <taxon>Canna</taxon>
    </lineage>
</organism>
<dbReference type="Proteomes" id="UP001327560">
    <property type="component" value="Chromosome 8"/>
</dbReference>
<keyword evidence="3" id="KW-1185">Reference proteome</keyword>
<dbReference type="InterPro" id="IPR052147">
    <property type="entry name" value="PP2-like/Lectin"/>
</dbReference>
<dbReference type="PANTHER" id="PTHR48478:SF1">
    <property type="entry name" value="LECTIN-LIKE"/>
    <property type="match status" value="1"/>
</dbReference>
<dbReference type="InterPro" id="IPR025886">
    <property type="entry name" value="PP2-like"/>
</dbReference>
<dbReference type="EMBL" id="CP136897">
    <property type="protein sequence ID" value="WOL17812.1"/>
    <property type="molecule type" value="Genomic_DNA"/>
</dbReference>
<dbReference type="GO" id="GO:0030246">
    <property type="term" value="F:carbohydrate binding"/>
    <property type="evidence" value="ECO:0007669"/>
    <property type="project" value="InterPro"/>
</dbReference>
<evidence type="ECO:0000313" key="2">
    <source>
        <dbReference type="EMBL" id="WOL17812.1"/>
    </source>
</evidence>
<dbReference type="PANTHER" id="PTHR48478">
    <property type="entry name" value="LECTIN-LIKE"/>
    <property type="match status" value="1"/>
</dbReference>
<name>A0AAQ3L2I9_9LILI</name>
<evidence type="ECO:0000313" key="3">
    <source>
        <dbReference type="Proteomes" id="UP001327560"/>
    </source>
</evidence>
<gene>
    <name evidence="2" type="ORF">Cni_G26605</name>
</gene>
<dbReference type="AlphaFoldDB" id="A0AAQ3L2I9"/>
<sequence>MMSRQGQAEPEPATNHSPHWTGDSNGGGWIKSSKDEIYISAKAMKITWGQDPRFWRWVQVSKDKLPGDLAKDELGFDSVAELVQVSWLEATGSVDLASHKEQLSPSKTYQVIFHVKF</sequence>
<protein>
    <submittedName>
        <fullName evidence="2">Protein PHLOEM protein 2-LIKE A2-like</fullName>
    </submittedName>
</protein>
<feature type="region of interest" description="Disordered" evidence="1">
    <location>
        <begin position="1"/>
        <end position="29"/>
    </location>
</feature>
<reference evidence="2 3" key="1">
    <citation type="submission" date="2023-10" db="EMBL/GenBank/DDBJ databases">
        <title>Chromosome-scale genome assembly provides insights into flower coloration mechanisms of Canna indica.</title>
        <authorList>
            <person name="Li C."/>
        </authorList>
    </citation>
    <scope>NUCLEOTIDE SEQUENCE [LARGE SCALE GENOMIC DNA]</scope>
    <source>
        <tissue evidence="2">Flower</tissue>
    </source>
</reference>
<evidence type="ECO:0000256" key="1">
    <source>
        <dbReference type="SAM" id="MobiDB-lite"/>
    </source>
</evidence>